<gene>
    <name evidence="1" type="ORF">PA7_31950</name>
</gene>
<proteinExistence type="predicted"/>
<evidence type="ECO:0000313" key="1">
    <source>
        <dbReference type="EMBL" id="GEL19358.1"/>
    </source>
</evidence>
<dbReference type="STRING" id="1123024.GCA_000423625_02887"/>
<protein>
    <recommendedName>
        <fullName evidence="3">Head-to-tail stopper</fullName>
    </recommendedName>
</protein>
<reference evidence="1 2" key="1">
    <citation type="submission" date="2019-07" db="EMBL/GenBank/DDBJ databases">
        <title>Whole genome shotgun sequence of Pseudonocardia asaccharolytica NBRC 16224.</title>
        <authorList>
            <person name="Hosoyama A."/>
            <person name="Uohara A."/>
            <person name="Ohji S."/>
            <person name="Ichikawa N."/>
        </authorList>
    </citation>
    <scope>NUCLEOTIDE SEQUENCE [LARGE SCALE GENOMIC DNA]</scope>
    <source>
        <strain evidence="1 2">NBRC 16224</strain>
    </source>
</reference>
<evidence type="ECO:0008006" key="3">
    <source>
        <dbReference type="Google" id="ProtNLM"/>
    </source>
</evidence>
<name>A0A511D8T8_9PSEU</name>
<evidence type="ECO:0000313" key="2">
    <source>
        <dbReference type="Proteomes" id="UP000321328"/>
    </source>
</evidence>
<sequence>MFRYTQTVTVWVEMRDRTGDFVRSGERDLPGCVISPRSVSEVGSTELDTGRRGTVSTGLNLYVPPGSGLTPNHRVRLPDGTVWSVVGHPALWQSPFTGWHPGDQVELQRVEG</sequence>
<comment type="caution">
    <text evidence="1">The sequence shown here is derived from an EMBL/GenBank/DDBJ whole genome shotgun (WGS) entry which is preliminary data.</text>
</comment>
<accession>A0A511D8T8</accession>
<keyword evidence="2" id="KW-1185">Reference proteome</keyword>
<dbReference type="AlphaFoldDB" id="A0A511D8T8"/>
<dbReference type="Proteomes" id="UP000321328">
    <property type="component" value="Unassembled WGS sequence"/>
</dbReference>
<dbReference type="EMBL" id="BJVI01000035">
    <property type="protein sequence ID" value="GEL19358.1"/>
    <property type="molecule type" value="Genomic_DNA"/>
</dbReference>
<organism evidence="1 2">
    <name type="scientific">Pseudonocardia asaccharolytica DSM 44247 = NBRC 16224</name>
    <dbReference type="NCBI Taxonomy" id="1123024"/>
    <lineage>
        <taxon>Bacteria</taxon>
        <taxon>Bacillati</taxon>
        <taxon>Actinomycetota</taxon>
        <taxon>Actinomycetes</taxon>
        <taxon>Pseudonocardiales</taxon>
        <taxon>Pseudonocardiaceae</taxon>
        <taxon>Pseudonocardia</taxon>
    </lineage>
</organism>